<comment type="caution">
    <text evidence="8">The sequence shown here is derived from an EMBL/GenBank/DDBJ whole genome shotgun (WGS) entry which is preliminary data.</text>
</comment>
<evidence type="ECO:0000256" key="3">
    <source>
        <dbReference type="ARBA" id="ARBA00022723"/>
    </source>
</evidence>
<dbReference type="Proteomes" id="UP000023152">
    <property type="component" value="Unassembled WGS sequence"/>
</dbReference>
<dbReference type="GO" id="GO:0002376">
    <property type="term" value="P:immune system process"/>
    <property type="evidence" value="ECO:0007669"/>
    <property type="project" value="UniProtKB-KW"/>
</dbReference>
<evidence type="ECO:0000259" key="7">
    <source>
        <dbReference type="PROSITE" id="PS51981"/>
    </source>
</evidence>
<dbReference type="PANTHER" id="PTHR22605">
    <property type="entry name" value="RZ-TYPE DOMAIN-CONTAINING PROTEIN"/>
    <property type="match status" value="1"/>
</dbReference>
<dbReference type="PANTHER" id="PTHR22605:SF1">
    <property type="entry name" value="RZ-TYPE DOMAIN-CONTAINING PROTEIN"/>
    <property type="match status" value="1"/>
</dbReference>
<reference evidence="8 9" key="1">
    <citation type="journal article" date="2013" name="Curr. Biol.">
        <title>The Genome of the Foraminiferan Reticulomyxa filosa.</title>
        <authorList>
            <person name="Glockner G."/>
            <person name="Hulsmann N."/>
            <person name="Schleicher M."/>
            <person name="Noegel A.A."/>
            <person name="Eichinger L."/>
            <person name="Gallinger C."/>
            <person name="Pawlowski J."/>
            <person name="Sierra R."/>
            <person name="Euteneuer U."/>
            <person name="Pillet L."/>
            <person name="Moustafa A."/>
            <person name="Platzer M."/>
            <person name="Groth M."/>
            <person name="Szafranski K."/>
            <person name="Schliwa M."/>
        </authorList>
    </citation>
    <scope>NUCLEOTIDE SEQUENCE [LARGE SCALE GENOMIC DNA]</scope>
</reference>
<gene>
    <name evidence="8" type="ORF">RFI_31005</name>
</gene>
<keyword evidence="2" id="KW-0963">Cytoplasm</keyword>
<dbReference type="EMBL" id="ASPP01027183">
    <property type="protein sequence ID" value="ETO06389.1"/>
    <property type="molecule type" value="Genomic_DNA"/>
</dbReference>
<organism evidence="8 9">
    <name type="scientific">Reticulomyxa filosa</name>
    <dbReference type="NCBI Taxonomy" id="46433"/>
    <lineage>
        <taxon>Eukaryota</taxon>
        <taxon>Sar</taxon>
        <taxon>Rhizaria</taxon>
        <taxon>Retaria</taxon>
        <taxon>Foraminifera</taxon>
        <taxon>Monothalamids</taxon>
        <taxon>Reticulomyxidae</taxon>
        <taxon>Reticulomyxa</taxon>
    </lineage>
</organism>
<dbReference type="InterPro" id="IPR031248">
    <property type="entry name" value="RNF213"/>
</dbReference>
<evidence type="ECO:0000256" key="4">
    <source>
        <dbReference type="ARBA" id="ARBA00022771"/>
    </source>
</evidence>
<keyword evidence="9" id="KW-1185">Reference proteome</keyword>
<name>X6LXS4_RETFI</name>
<evidence type="ECO:0000313" key="9">
    <source>
        <dbReference type="Proteomes" id="UP000023152"/>
    </source>
</evidence>
<accession>X6LXS4</accession>
<dbReference type="GO" id="GO:0005737">
    <property type="term" value="C:cytoplasm"/>
    <property type="evidence" value="ECO:0007669"/>
    <property type="project" value="UniProtKB-SubCell"/>
</dbReference>
<dbReference type="GO" id="GO:0016887">
    <property type="term" value="F:ATP hydrolysis activity"/>
    <property type="evidence" value="ECO:0007669"/>
    <property type="project" value="InterPro"/>
</dbReference>
<dbReference type="AlphaFoldDB" id="X6LXS4"/>
<dbReference type="InterPro" id="IPR046439">
    <property type="entry name" value="ZF_RZ_dom"/>
</dbReference>
<keyword evidence="6" id="KW-0391">Immunity</keyword>
<comment type="subcellular location">
    <subcellularLocation>
        <location evidence="1">Cytoplasm</location>
    </subcellularLocation>
</comment>
<dbReference type="GO" id="GO:0004842">
    <property type="term" value="F:ubiquitin-protein transferase activity"/>
    <property type="evidence" value="ECO:0007669"/>
    <property type="project" value="InterPro"/>
</dbReference>
<evidence type="ECO:0000256" key="6">
    <source>
        <dbReference type="ARBA" id="ARBA00022859"/>
    </source>
</evidence>
<keyword evidence="3" id="KW-0479">Metal-binding</keyword>
<dbReference type="PROSITE" id="PS51981">
    <property type="entry name" value="ZF_RZ"/>
    <property type="match status" value="1"/>
</dbReference>
<keyword evidence="5" id="KW-0862">Zinc</keyword>
<evidence type="ECO:0000256" key="1">
    <source>
        <dbReference type="ARBA" id="ARBA00004496"/>
    </source>
</evidence>
<feature type="domain" description="RZ-type" evidence="7">
    <location>
        <begin position="247"/>
        <end position="328"/>
    </location>
</feature>
<protein>
    <recommendedName>
        <fullName evidence="7">RZ-type domain-containing protein</fullName>
    </recommendedName>
</protein>
<evidence type="ECO:0000313" key="8">
    <source>
        <dbReference type="EMBL" id="ETO06389.1"/>
    </source>
</evidence>
<dbReference type="GO" id="GO:0008270">
    <property type="term" value="F:zinc ion binding"/>
    <property type="evidence" value="ECO:0007669"/>
    <property type="project" value="UniProtKB-KW"/>
</dbReference>
<sequence length="769" mass="88558">MQFYLPAQDCISIGRLYKCDQNGITEMERQIRQGLKYYLMVELWRRKGSIAALHLSGNKFAKLFGFAVGMNGDLRQSGRIKNIPANDTFQLLEHCNNQKLDNAFKEMRTAFAKAFISNQLDWQSFDRKRFVHLIAGIFTELYLKNDTNHLETITKFTRNTSRYINDHLRGTHLKCKRKKKKIYNRLAISDSECLLFKNQKGQAALEHVQAHRLGWHLVGVTLSLPQSPLSILLHNPMAYANQYLLAMPEDQSASLLQAMAGAGAWLCPNNHLYFVTECTRTNQSAKCPTCGQDIGNATDQRQHTAAKGNRRIGTVQQNGTIIADRNGATEGMAEYQPDQMAPQGYVVMEGAVDDKCRGFNETSIRIARLFVNLILLIHHTDAARSDCVQFCVCVCMVFVCLFTKLGKTNAEVVNKLFKIVQRYLEKIGAMIGESYEGTLLLLHYMIHCIYQTFETRFPNGFASLSIQGRRDFEKYLVEKCIDPVIPFIRLVRAQTGILKTIASASGFLTFALQYLPVMIKWMKLIHSRFNRRLTQEEVEERPQEFSAEYTLRKQWGDKTKFDDTWKGFVQGWNHRRKRRTMMKKYNVKNNNNTEALDIGTGEFKKYLCIKTNNPNNELSAREVLLWPAIDCGSTGPLLATSKMIRLLLKHLATVNNNCLSNCHQFSIYIYIYIYICLRICIDQLFHVYVGQDGVYTRTFEYKSNPQCCVILFQFCTNWTEAKLLLNLKKVLFTFLQERTKFTIKSKNLEIFAVVLFLQQLRKSNDTKVI</sequence>
<evidence type="ECO:0000256" key="2">
    <source>
        <dbReference type="ARBA" id="ARBA00022490"/>
    </source>
</evidence>
<proteinExistence type="predicted"/>
<evidence type="ECO:0000256" key="5">
    <source>
        <dbReference type="ARBA" id="ARBA00022833"/>
    </source>
</evidence>
<dbReference type="Pfam" id="PF20173">
    <property type="entry name" value="ZnF_RZ-type"/>
    <property type="match status" value="1"/>
</dbReference>
<keyword evidence="4" id="KW-0863">Zinc-finger</keyword>